<feature type="chain" id="PRO_5012167086" evidence="1">
    <location>
        <begin position="18"/>
        <end position="104"/>
    </location>
</feature>
<feature type="signal peptide" evidence="1">
    <location>
        <begin position="1"/>
        <end position="17"/>
    </location>
</feature>
<reference evidence="3" key="1">
    <citation type="submission" date="2017-03" db="EMBL/GenBank/DDBJ databases">
        <title>Genomes of endolithic fungi from Antarctica.</title>
        <authorList>
            <person name="Coleine C."/>
            <person name="Masonjones S."/>
            <person name="Stajich J.E."/>
        </authorList>
    </citation>
    <scope>NUCLEOTIDE SEQUENCE [LARGE SCALE GENOMIC DNA]</scope>
    <source>
        <strain evidence="3">CCFEE 5527</strain>
    </source>
</reference>
<name>A0A1V8SVI7_9PEZI</name>
<evidence type="ECO:0000256" key="1">
    <source>
        <dbReference type="SAM" id="SignalP"/>
    </source>
</evidence>
<proteinExistence type="predicted"/>
<keyword evidence="1" id="KW-0732">Signal</keyword>
<dbReference type="OrthoDB" id="10269399at2759"/>
<gene>
    <name evidence="2" type="ORF">B0A48_11411</name>
</gene>
<dbReference type="EMBL" id="NAJO01000025">
    <property type="protein sequence ID" value="OQO03156.1"/>
    <property type="molecule type" value="Genomic_DNA"/>
</dbReference>
<comment type="caution">
    <text evidence="2">The sequence shown here is derived from an EMBL/GenBank/DDBJ whole genome shotgun (WGS) entry which is preliminary data.</text>
</comment>
<evidence type="ECO:0000313" key="3">
    <source>
        <dbReference type="Proteomes" id="UP000192596"/>
    </source>
</evidence>
<organism evidence="2 3">
    <name type="scientific">Cryoendolithus antarcticus</name>
    <dbReference type="NCBI Taxonomy" id="1507870"/>
    <lineage>
        <taxon>Eukaryota</taxon>
        <taxon>Fungi</taxon>
        <taxon>Dikarya</taxon>
        <taxon>Ascomycota</taxon>
        <taxon>Pezizomycotina</taxon>
        <taxon>Dothideomycetes</taxon>
        <taxon>Dothideomycetidae</taxon>
        <taxon>Cladosporiales</taxon>
        <taxon>Cladosporiaceae</taxon>
        <taxon>Cryoendolithus</taxon>
    </lineage>
</organism>
<sequence length="104" mass="11314">MQLSTLLLALVTTTSLAIPAPAAIPKPKNEISTHQPSFHYKLDLPSTSEVSPLERRQERCDWDHTCLHLFTQCVKTCKPLKNGDCFDAQSSPACEGCSVAIAGC</sequence>
<dbReference type="InParanoid" id="A0A1V8SVI7"/>
<keyword evidence="3" id="KW-1185">Reference proteome</keyword>
<protein>
    <submittedName>
        <fullName evidence="2">Uncharacterized protein</fullName>
    </submittedName>
</protein>
<accession>A0A1V8SVI7</accession>
<dbReference type="AlphaFoldDB" id="A0A1V8SVI7"/>
<dbReference type="Proteomes" id="UP000192596">
    <property type="component" value="Unassembled WGS sequence"/>
</dbReference>
<evidence type="ECO:0000313" key="2">
    <source>
        <dbReference type="EMBL" id="OQO03156.1"/>
    </source>
</evidence>